<name>A0AAE1B3H3_9GAST</name>
<dbReference type="EMBL" id="JAWDGP010000607">
    <property type="protein sequence ID" value="KAK3798968.1"/>
    <property type="molecule type" value="Genomic_DNA"/>
</dbReference>
<evidence type="ECO:0000313" key="3">
    <source>
        <dbReference type="Proteomes" id="UP001283361"/>
    </source>
</evidence>
<feature type="region of interest" description="Disordered" evidence="1">
    <location>
        <begin position="56"/>
        <end position="87"/>
    </location>
</feature>
<sequence>MLKSKGRGNNWFYEPSISCRCTGLCGEVMDGMGRSGSSSIIGPQTQAVSSLVLVSSSPESLAPHPQMCSRGGRSAGKDPVPRPAPQRARLVSGWARAVLARGEEGVSV</sequence>
<keyword evidence="3" id="KW-1185">Reference proteome</keyword>
<comment type="caution">
    <text evidence="2">The sequence shown here is derived from an EMBL/GenBank/DDBJ whole genome shotgun (WGS) entry which is preliminary data.</text>
</comment>
<proteinExistence type="predicted"/>
<protein>
    <submittedName>
        <fullName evidence="2">Uncharacterized protein</fullName>
    </submittedName>
</protein>
<dbReference type="Proteomes" id="UP001283361">
    <property type="component" value="Unassembled WGS sequence"/>
</dbReference>
<accession>A0AAE1B3H3</accession>
<evidence type="ECO:0000313" key="2">
    <source>
        <dbReference type="EMBL" id="KAK3798968.1"/>
    </source>
</evidence>
<evidence type="ECO:0000256" key="1">
    <source>
        <dbReference type="SAM" id="MobiDB-lite"/>
    </source>
</evidence>
<organism evidence="2 3">
    <name type="scientific">Elysia crispata</name>
    <name type="common">lettuce slug</name>
    <dbReference type="NCBI Taxonomy" id="231223"/>
    <lineage>
        <taxon>Eukaryota</taxon>
        <taxon>Metazoa</taxon>
        <taxon>Spiralia</taxon>
        <taxon>Lophotrochozoa</taxon>
        <taxon>Mollusca</taxon>
        <taxon>Gastropoda</taxon>
        <taxon>Heterobranchia</taxon>
        <taxon>Euthyneura</taxon>
        <taxon>Panpulmonata</taxon>
        <taxon>Sacoglossa</taxon>
        <taxon>Placobranchoidea</taxon>
        <taxon>Plakobranchidae</taxon>
        <taxon>Elysia</taxon>
    </lineage>
</organism>
<gene>
    <name evidence="2" type="ORF">RRG08_009162</name>
</gene>
<dbReference type="AlphaFoldDB" id="A0AAE1B3H3"/>
<reference evidence="2" key="1">
    <citation type="journal article" date="2023" name="G3 (Bethesda)">
        <title>A reference genome for the long-term kleptoplast-retaining sea slug Elysia crispata morphotype clarki.</title>
        <authorList>
            <person name="Eastman K.E."/>
            <person name="Pendleton A.L."/>
            <person name="Shaikh M.A."/>
            <person name="Suttiyut T."/>
            <person name="Ogas R."/>
            <person name="Tomko P."/>
            <person name="Gavelis G."/>
            <person name="Widhalm J.R."/>
            <person name="Wisecaver J.H."/>
        </authorList>
    </citation>
    <scope>NUCLEOTIDE SEQUENCE</scope>
    <source>
        <strain evidence="2">ECLA1</strain>
    </source>
</reference>